<feature type="region of interest" description="Disordered" evidence="7">
    <location>
        <begin position="1"/>
        <end position="100"/>
    </location>
</feature>
<feature type="region of interest" description="Disordered" evidence="7">
    <location>
        <begin position="377"/>
        <end position="403"/>
    </location>
</feature>
<dbReference type="GO" id="GO:0006351">
    <property type="term" value="P:DNA-templated transcription"/>
    <property type="evidence" value="ECO:0007669"/>
    <property type="project" value="InterPro"/>
</dbReference>
<feature type="compositionally biased region" description="Polar residues" evidence="7">
    <location>
        <begin position="823"/>
        <end position="841"/>
    </location>
</feature>
<evidence type="ECO:0000256" key="6">
    <source>
        <dbReference type="ARBA" id="ARBA00023242"/>
    </source>
</evidence>
<dbReference type="VEuPathDB" id="FungiDB:PV10_03654"/>
<gene>
    <name evidence="9" type="ORF">PV10_03654</name>
</gene>
<evidence type="ECO:0000259" key="8">
    <source>
        <dbReference type="PROSITE" id="PS50048"/>
    </source>
</evidence>
<dbReference type="RefSeq" id="XP_016227648.1">
    <property type="nucleotide sequence ID" value="XM_016368130.1"/>
</dbReference>
<feature type="region of interest" description="Disordered" evidence="7">
    <location>
        <begin position="869"/>
        <end position="895"/>
    </location>
</feature>
<dbReference type="AlphaFoldDB" id="A0A0D1ZQ56"/>
<dbReference type="PROSITE" id="PS00463">
    <property type="entry name" value="ZN2_CY6_FUNGAL_1"/>
    <property type="match status" value="1"/>
</dbReference>
<feature type="region of interest" description="Disordered" evidence="7">
    <location>
        <begin position="821"/>
        <end position="844"/>
    </location>
</feature>
<feature type="compositionally biased region" description="Polar residues" evidence="7">
    <location>
        <begin position="869"/>
        <end position="878"/>
    </location>
</feature>
<organism evidence="9 10">
    <name type="scientific">Exophiala mesophila</name>
    <name type="common">Black yeast-like fungus</name>
    <dbReference type="NCBI Taxonomy" id="212818"/>
    <lineage>
        <taxon>Eukaryota</taxon>
        <taxon>Fungi</taxon>
        <taxon>Dikarya</taxon>
        <taxon>Ascomycota</taxon>
        <taxon>Pezizomycotina</taxon>
        <taxon>Eurotiomycetes</taxon>
        <taxon>Chaetothyriomycetidae</taxon>
        <taxon>Chaetothyriales</taxon>
        <taxon>Herpotrichiellaceae</taxon>
        <taxon>Exophiala</taxon>
    </lineage>
</organism>
<protein>
    <recommendedName>
        <fullName evidence="8">Zn(2)-C6 fungal-type domain-containing protein</fullName>
    </recommendedName>
</protein>
<feature type="region of interest" description="Disordered" evidence="7">
    <location>
        <begin position="545"/>
        <end position="589"/>
    </location>
</feature>
<proteinExistence type="predicted"/>
<dbReference type="SMART" id="SM00906">
    <property type="entry name" value="Fungal_trans"/>
    <property type="match status" value="1"/>
</dbReference>
<dbReference type="GO" id="GO:0005634">
    <property type="term" value="C:nucleus"/>
    <property type="evidence" value="ECO:0007669"/>
    <property type="project" value="UniProtKB-SubCell"/>
</dbReference>
<name>A0A0D1ZQ56_EXOME</name>
<dbReference type="EMBL" id="KN847521">
    <property type="protein sequence ID" value="KIV96074.1"/>
    <property type="molecule type" value="Genomic_DNA"/>
</dbReference>
<evidence type="ECO:0000256" key="3">
    <source>
        <dbReference type="ARBA" id="ARBA00023015"/>
    </source>
</evidence>
<keyword evidence="3" id="KW-0805">Transcription regulation</keyword>
<accession>A0A0D1ZQ56</accession>
<dbReference type="Proteomes" id="UP000054302">
    <property type="component" value="Unassembled WGS sequence"/>
</dbReference>
<keyword evidence="6" id="KW-0539">Nucleus</keyword>
<dbReference type="GO" id="GO:0008270">
    <property type="term" value="F:zinc ion binding"/>
    <property type="evidence" value="ECO:0007669"/>
    <property type="project" value="InterPro"/>
</dbReference>
<feature type="compositionally biased region" description="Polar residues" evidence="7">
    <location>
        <begin position="943"/>
        <end position="954"/>
    </location>
</feature>
<comment type="subcellular location">
    <subcellularLocation>
        <location evidence="1">Nucleus</location>
    </subcellularLocation>
</comment>
<evidence type="ECO:0000256" key="5">
    <source>
        <dbReference type="ARBA" id="ARBA00023163"/>
    </source>
</evidence>
<feature type="region of interest" description="Disordered" evidence="7">
    <location>
        <begin position="507"/>
        <end position="532"/>
    </location>
</feature>
<evidence type="ECO:0000256" key="1">
    <source>
        <dbReference type="ARBA" id="ARBA00004123"/>
    </source>
</evidence>
<keyword evidence="4" id="KW-0238">DNA-binding</keyword>
<evidence type="ECO:0000256" key="4">
    <source>
        <dbReference type="ARBA" id="ARBA00023125"/>
    </source>
</evidence>
<dbReference type="InterPro" id="IPR036864">
    <property type="entry name" value="Zn2-C6_fun-type_DNA-bd_sf"/>
</dbReference>
<dbReference type="PROSITE" id="PS50048">
    <property type="entry name" value="ZN2_CY6_FUNGAL_2"/>
    <property type="match status" value="1"/>
</dbReference>
<dbReference type="InterPro" id="IPR050613">
    <property type="entry name" value="Sec_Metabolite_Reg"/>
</dbReference>
<dbReference type="SUPFAM" id="SSF57701">
    <property type="entry name" value="Zn2/Cys6 DNA-binding domain"/>
    <property type="match status" value="1"/>
</dbReference>
<dbReference type="InterPro" id="IPR001138">
    <property type="entry name" value="Zn2Cys6_DnaBD"/>
</dbReference>
<feature type="domain" description="Zn(2)-C6 fungal-type" evidence="8">
    <location>
        <begin position="24"/>
        <end position="55"/>
    </location>
</feature>
<feature type="compositionally biased region" description="Basic and acidic residues" evidence="7">
    <location>
        <begin position="564"/>
        <end position="573"/>
    </location>
</feature>
<dbReference type="CDD" id="cd12148">
    <property type="entry name" value="fungal_TF_MHR"/>
    <property type="match status" value="1"/>
</dbReference>
<evidence type="ECO:0000256" key="2">
    <source>
        <dbReference type="ARBA" id="ARBA00022723"/>
    </source>
</evidence>
<feature type="compositionally biased region" description="Polar residues" evidence="7">
    <location>
        <begin position="986"/>
        <end position="1003"/>
    </location>
</feature>
<dbReference type="GO" id="GO:0000981">
    <property type="term" value="F:DNA-binding transcription factor activity, RNA polymerase II-specific"/>
    <property type="evidence" value="ECO:0007669"/>
    <property type="project" value="InterPro"/>
</dbReference>
<dbReference type="GeneID" id="27321499"/>
<keyword evidence="5" id="KW-0804">Transcription</keyword>
<sequence length="1003" mass="109439">MSTSAPQSPRGARAADKQKRRANSCLPCRESKSRCTGGIPCDTCQKKRQKPRCVYRNMPDRGETENALPEEDEDSSSQQDASMDDEDDGHDASDDSSLAGPHEAFFGTFSLARIVAEVKQLSPSTGRAREIIDLIDTVKAFSVNGSGIGAESTENPQGSLAGDHTPLISSTSDPQLPKALRRLHSRYLSVKRLLDSGMAMQAWTTFASLVRDAEIMGLDRPDVPEKLPDKGNALADARRRMWWLLAVLDIRLSFILGRAPSLSHLAPGLPQSFDTGGGVQVSKSQRAFTRHKAELLSWIYRDKVIPEALSETQKTKLEGFLEELDAVQRDLPPLSHSGPTEVSQTVVIAKHHLEVHLFAMVSNGFMARCITAEQAQLGPSRQRNAASQAKSSKARAARRQTPSKYYKEMLQSGRRVMELFHFIHTSEPSRSGPSWTRCFGAYSAASIFGIARLRQEVELEADSSRIETTLEVFRDIASSSPDLGIGQFGASSLEQMLDGLRSFEKHLKDAGPTHDMPAPHLPQSSRADTSPSRIKHELAPYTTKFRKHPKKRPNSSMIDEEAAAPEKRARYGEGKPSFDTPVQGEAPTWGMNQEASFGQQMSSFGDVPNHSFDATASVSFDHAAFPTSAATSFASTMDALEYTSLRYNPPQDVPDIPWPTNRRHHPEVPWPTPALIYPPLYHNGWENHFNTLEPQEVIAEHFFRNPDPPPQVVYKLLSDEQPHPDHGYGGFYSGVGEPYPAADQVRSSPLVGEIAAQPPGPGFPPADLASRRQSVAEVEVKGNWALETPVHYVELGKDTTGAARPMARTPPREMIVSPVNEGGMSQTHGSSLAPNQVPQQRRSGHGEYSTMATQLQAGAPGMRATLGPNQEIGSQESAGSRRASLAPGGELGAGEMHLASMPEGRWVGQMGSNGGNPYDGASLGPQYRQDMESRNHTVGVAYSQTGPGRHQYQTAAGGGAPPAQHLRPHHHHFRDYQVQAPPAPGQSVTTAPFSGSNQGWWSH</sequence>
<feature type="compositionally biased region" description="Low complexity" evidence="7">
    <location>
        <begin position="380"/>
        <end position="391"/>
    </location>
</feature>
<dbReference type="InterPro" id="IPR007219">
    <property type="entry name" value="XnlR_reg_dom"/>
</dbReference>
<dbReference type="HOGENOM" id="CLU_012076_0_0_1"/>
<feature type="region of interest" description="Disordered" evidence="7">
    <location>
        <begin position="943"/>
        <end position="1003"/>
    </location>
</feature>
<evidence type="ECO:0000313" key="10">
    <source>
        <dbReference type="Proteomes" id="UP000054302"/>
    </source>
</evidence>
<dbReference type="SMART" id="SM00066">
    <property type="entry name" value="GAL4"/>
    <property type="match status" value="1"/>
</dbReference>
<evidence type="ECO:0000256" key="7">
    <source>
        <dbReference type="SAM" id="MobiDB-lite"/>
    </source>
</evidence>
<keyword evidence="10" id="KW-1185">Reference proteome</keyword>
<feature type="compositionally biased region" description="Polar residues" evidence="7">
    <location>
        <begin position="522"/>
        <end position="532"/>
    </location>
</feature>
<dbReference type="GO" id="GO:0003677">
    <property type="term" value="F:DNA binding"/>
    <property type="evidence" value="ECO:0007669"/>
    <property type="project" value="UniProtKB-KW"/>
</dbReference>
<keyword evidence="2" id="KW-0479">Metal-binding</keyword>
<evidence type="ECO:0000313" key="9">
    <source>
        <dbReference type="EMBL" id="KIV96074.1"/>
    </source>
</evidence>
<reference evidence="9 10" key="1">
    <citation type="submission" date="2015-01" db="EMBL/GenBank/DDBJ databases">
        <title>The Genome Sequence of Exophiala mesophila CBS40295.</title>
        <authorList>
            <consortium name="The Broad Institute Genomics Platform"/>
            <person name="Cuomo C."/>
            <person name="de Hoog S."/>
            <person name="Gorbushina A."/>
            <person name="Stielow B."/>
            <person name="Teixiera M."/>
            <person name="Abouelleil A."/>
            <person name="Chapman S.B."/>
            <person name="Priest M."/>
            <person name="Young S.K."/>
            <person name="Wortman J."/>
            <person name="Nusbaum C."/>
            <person name="Birren B."/>
        </authorList>
    </citation>
    <scope>NUCLEOTIDE SEQUENCE [LARGE SCALE GENOMIC DNA]</scope>
    <source>
        <strain evidence="9 10">CBS 40295</strain>
    </source>
</reference>
<dbReference type="PANTHER" id="PTHR31001">
    <property type="entry name" value="UNCHARACTERIZED TRANSCRIPTIONAL REGULATORY PROTEIN"/>
    <property type="match status" value="1"/>
</dbReference>
<dbReference type="OrthoDB" id="4159670at2759"/>